<sequence>MTEALLALVPEYGLWLLAATTFLSCLALPVPSSLMMLTAGGFTATGDLGLSSVLMAAYGGAVLGDQTGFALGRSGGGALFDRLRRAPRRAAVIAKAEALMRRRGSIGVFLSRWLFSPLGPWINFAAGAARMGWHRFTASGAAGEAVWVAVYVGLGRVFAGNIEAANDLLGSALGFLAAGALTVGLGLWLRHLLRNGHLHRHP</sequence>
<evidence type="ECO:0000313" key="9">
    <source>
        <dbReference type="Proteomes" id="UP001595443"/>
    </source>
</evidence>
<dbReference type="EMBL" id="JBHRSK010000010">
    <property type="protein sequence ID" value="MFC2969057.1"/>
    <property type="molecule type" value="Genomic_DNA"/>
</dbReference>
<evidence type="ECO:0000256" key="5">
    <source>
        <dbReference type="ARBA" id="ARBA00023136"/>
    </source>
</evidence>
<accession>A0ABV7AJY2</accession>
<comment type="caution">
    <text evidence="8">The sequence shown here is derived from an EMBL/GenBank/DDBJ whole genome shotgun (WGS) entry which is preliminary data.</text>
</comment>
<dbReference type="Pfam" id="PF09335">
    <property type="entry name" value="VTT_dom"/>
    <property type="match status" value="1"/>
</dbReference>
<dbReference type="InterPro" id="IPR051311">
    <property type="entry name" value="DedA_domain"/>
</dbReference>
<name>A0ABV7AJY2_9RHOB</name>
<dbReference type="Proteomes" id="UP001595443">
    <property type="component" value="Unassembled WGS sequence"/>
</dbReference>
<evidence type="ECO:0000259" key="7">
    <source>
        <dbReference type="Pfam" id="PF09335"/>
    </source>
</evidence>
<keyword evidence="3 6" id="KW-0812">Transmembrane</keyword>
<keyword evidence="5 6" id="KW-0472">Membrane</keyword>
<dbReference type="PANTHER" id="PTHR42709:SF6">
    <property type="entry name" value="UNDECAPRENYL PHOSPHATE TRANSPORTER A"/>
    <property type="match status" value="1"/>
</dbReference>
<feature type="transmembrane region" description="Helical" evidence="6">
    <location>
        <begin position="141"/>
        <end position="162"/>
    </location>
</feature>
<dbReference type="RefSeq" id="WP_377833764.1">
    <property type="nucleotide sequence ID" value="NZ_JBHRSK010000010.1"/>
</dbReference>
<organism evidence="8 9">
    <name type="scientific">Acidimangrovimonas pyrenivorans</name>
    <dbReference type="NCBI Taxonomy" id="2030798"/>
    <lineage>
        <taxon>Bacteria</taxon>
        <taxon>Pseudomonadati</taxon>
        <taxon>Pseudomonadota</taxon>
        <taxon>Alphaproteobacteria</taxon>
        <taxon>Rhodobacterales</taxon>
        <taxon>Paracoccaceae</taxon>
        <taxon>Acidimangrovimonas</taxon>
    </lineage>
</organism>
<evidence type="ECO:0000256" key="6">
    <source>
        <dbReference type="SAM" id="Phobius"/>
    </source>
</evidence>
<evidence type="ECO:0000256" key="1">
    <source>
        <dbReference type="ARBA" id="ARBA00004651"/>
    </source>
</evidence>
<reference evidence="9" key="1">
    <citation type="journal article" date="2019" name="Int. J. Syst. Evol. Microbiol.">
        <title>The Global Catalogue of Microorganisms (GCM) 10K type strain sequencing project: providing services to taxonomists for standard genome sequencing and annotation.</title>
        <authorList>
            <consortium name="The Broad Institute Genomics Platform"/>
            <consortium name="The Broad Institute Genome Sequencing Center for Infectious Disease"/>
            <person name="Wu L."/>
            <person name="Ma J."/>
        </authorList>
    </citation>
    <scope>NUCLEOTIDE SEQUENCE [LARGE SCALE GENOMIC DNA]</scope>
    <source>
        <strain evidence="9">KCTC 62192</strain>
    </source>
</reference>
<evidence type="ECO:0000256" key="3">
    <source>
        <dbReference type="ARBA" id="ARBA00022692"/>
    </source>
</evidence>
<feature type="transmembrane region" description="Helical" evidence="6">
    <location>
        <begin position="12"/>
        <end position="30"/>
    </location>
</feature>
<protein>
    <submittedName>
        <fullName evidence="8">DedA family protein</fullName>
    </submittedName>
</protein>
<comment type="subcellular location">
    <subcellularLocation>
        <location evidence="1">Cell membrane</location>
        <topology evidence="1">Multi-pass membrane protein</topology>
    </subcellularLocation>
</comment>
<gene>
    <name evidence="8" type="ORF">ACFOES_13205</name>
</gene>
<evidence type="ECO:0000256" key="4">
    <source>
        <dbReference type="ARBA" id="ARBA00022989"/>
    </source>
</evidence>
<keyword evidence="2" id="KW-1003">Cell membrane</keyword>
<feature type="domain" description="VTT" evidence="7">
    <location>
        <begin position="30"/>
        <end position="156"/>
    </location>
</feature>
<evidence type="ECO:0000313" key="8">
    <source>
        <dbReference type="EMBL" id="MFC2969057.1"/>
    </source>
</evidence>
<dbReference type="InterPro" id="IPR032816">
    <property type="entry name" value="VTT_dom"/>
</dbReference>
<keyword evidence="4 6" id="KW-1133">Transmembrane helix</keyword>
<dbReference type="PANTHER" id="PTHR42709">
    <property type="entry name" value="ALKALINE PHOSPHATASE LIKE PROTEIN"/>
    <property type="match status" value="1"/>
</dbReference>
<evidence type="ECO:0000256" key="2">
    <source>
        <dbReference type="ARBA" id="ARBA00022475"/>
    </source>
</evidence>
<proteinExistence type="predicted"/>
<keyword evidence="9" id="KW-1185">Reference proteome</keyword>
<feature type="transmembrane region" description="Helical" evidence="6">
    <location>
        <begin position="168"/>
        <end position="189"/>
    </location>
</feature>